<accession>A0ABW0ZBE5</accession>
<protein>
    <submittedName>
        <fullName evidence="1">Uncharacterized protein</fullName>
    </submittedName>
</protein>
<dbReference type="Proteomes" id="UP001596072">
    <property type="component" value="Unassembled WGS sequence"/>
</dbReference>
<organism evidence="1 2">
    <name type="scientific">Nocardioides vastitatis</name>
    <dbReference type="NCBI Taxonomy" id="2568655"/>
    <lineage>
        <taxon>Bacteria</taxon>
        <taxon>Bacillati</taxon>
        <taxon>Actinomycetota</taxon>
        <taxon>Actinomycetes</taxon>
        <taxon>Propionibacteriales</taxon>
        <taxon>Nocardioidaceae</taxon>
        <taxon>Nocardioides</taxon>
    </lineage>
</organism>
<keyword evidence="2" id="KW-1185">Reference proteome</keyword>
<comment type="caution">
    <text evidence="1">The sequence shown here is derived from an EMBL/GenBank/DDBJ whole genome shotgun (WGS) entry which is preliminary data.</text>
</comment>
<gene>
    <name evidence="1" type="ORF">ACFPQB_00020</name>
</gene>
<evidence type="ECO:0000313" key="2">
    <source>
        <dbReference type="Proteomes" id="UP001596072"/>
    </source>
</evidence>
<name>A0ABW0ZBE5_9ACTN</name>
<reference evidence="2" key="1">
    <citation type="journal article" date="2019" name="Int. J. Syst. Evol. Microbiol.">
        <title>The Global Catalogue of Microorganisms (GCM) 10K type strain sequencing project: providing services to taxonomists for standard genome sequencing and annotation.</title>
        <authorList>
            <consortium name="The Broad Institute Genomics Platform"/>
            <consortium name="The Broad Institute Genome Sequencing Center for Infectious Disease"/>
            <person name="Wu L."/>
            <person name="Ma J."/>
        </authorList>
    </citation>
    <scope>NUCLEOTIDE SEQUENCE [LARGE SCALE GENOMIC DNA]</scope>
    <source>
        <strain evidence="2">YIM 94188</strain>
    </source>
</reference>
<sequence length="88" mass="9735">MEQQPMNMVTEVAACTMAAAHRRDHDHGLGADDCHPHVVEIVHLGRRAVCVCHDCRLDSGFLPRREAEALAVGHRELTRDASVQLRSA</sequence>
<proteinExistence type="predicted"/>
<dbReference type="EMBL" id="JBHSNS010000001">
    <property type="protein sequence ID" value="MFC5727283.1"/>
    <property type="molecule type" value="Genomic_DNA"/>
</dbReference>
<dbReference type="RefSeq" id="WP_136435860.1">
    <property type="nucleotide sequence ID" value="NZ_JBHSNS010000001.1"/>
</dbReference>
<evidence type="ECO:0000313" key="1">
    <source>
        <dbReference type="EMBL" id="MFC5727283.1"/>
    </source>
</evidence>